<dbReference type="RefSeq" id="YP_009182231.1">
    <property type="nucleotide sequence ID" value="NC_028491.1"/>
</dbReference>
<organism evidence="1 2">
    <name type="scientific">Diatraea saccharalis granulovirus</name>
    <dbReference type="NCBI Taxonomy" id="1675862"/>
    <lineage>
        <taxon>Viruses</taxon>
        <taxon>Viruses incertae sedis</taxon>
        <taxon>Naldaviricetes</taxon>
        <taxon>Lefavirales</taxon>
        <taxon>Baculoviridae</taxon>
        <taxon>Betabaculovirus</taxon>
        <taxon>Betabaculovirus disaccharalis</taxon>
    </lineage>
</organism>
<reference evidence="1 2" key="1">
    <citation type="journal article" date="2015" name="J. Virol.">
        <title>A betabaculovirus-encoded gp64 homolog is a functional envelope fusion protein.</title>
        <authorList>
            <person name="Ardisson-Araujo D.M."/>
            <person name="Melo F.L."/>
            <person name="Clem R.J."/>
            <person name="Wolff J.L."/>
            <person name="Ribeiro B.M."/>
        </authorList>
    </citation>
    <scope>NUCLEOTIDE SEQUENCE [LARGE SCALE GENOMIC DNA]</scope>
    <source>
        <strain evidence="1 2">Parana-2009</strain>
    </source>
</reference>
<dbReference type="Proteomes" id="UP000203433">
    <property type="component" value="Segment"/>
</dbReference>
<proteinExistence type="predicted"/>
<protein>
    <submittedName>
        <fullName evidence="1">Uncharacterized protein</fullName>
    </submittedName>
</protein>
<name>A0A0R7EYX5_9BBAC</name>
<dbReference type="KEGG" id="vg:26373922"/>
<gene>
    <name evidence="1" type="primary">ORF-33</name>
</gene>
<dbReference type="GeneID" id="26373922"/>
<evidence type="ECO:0000313" key="2">
    <source>
        <dbReference type="Proteomes" id="UP000203433"/>
    </source>
</evidence>
<sequence>MFVCFIIHSQDTEGINNLVEDIKHYDYFYLKSTGTLKLNVLMFVFKKEILENTNYTEMINAVQNDSIRRQDVSNWEEAMFWINYHKSVCGLIVK</sequence>
<accession>A0A0R7EYX5</accession>
<dbReference type="EMBL" id="KP296186">
    <property type="protein sequence ID" value="AKN80784.1"/>
    <property type="molecule type" value="Genomic_DNA"/>
</dbReference>
<evidence type="ECO:0000313" key="1">
    <source>
        <dbReference type="EMBL" id="AKN80784.1"/>
    </source>
</evidence>
<keyword evidence="2" id="KW-1185">Reference proteome</keyword>